<evidence type="ECO:0000313" key="2">
    <source>
        <dbReference type="EnsemblMetazoa" id="AQUA004869-PA"/>
    </source>
</evidence>
<protein>
    <submittedName>
        <fullName evidence="2">Zf-RING_UBOX domain-containing protein</fullName>
    </submittedName>
</protein>
<dbReference type="Proteomes" id="UP000076407">
    <property type="component" value="Unassembled WGS sequence"/>
</dbReference>
<feature type="region of interest" description="Disordered" evidence="1">
    <location>
        <begin position="1"/>
        <end position="44"/>
    </location>
</feature>
<sequence length="173" mass="19087">MGSEDSEGEESDRAPSVKGRPASLRPPMPGTAVTEGPDPLQRYGRRASVEASVVLLTNSIYDADTECPRKSSLWRNSSYSKQSEMDKQLTLQQHQRPLPGRDEVCPGTVGTPACSLRMMLMMIPPNPVWAVLGCLHTFCRACLEQVAATVTHGQDSTKFLQLIYKHHVFEFGP</sequence>
<dbReference type="AlphaFoldDB" id="A0A182X4Z1"/>
<reference evidence="2" key="1">
    <citation type="submission" date="2020-05" db="UniProtKB">
        <authorList>
            <consortium name="EnsemblMetazoa"/>
        </authorList>
    </citation>
    <scope>IDENTIFICATION</scope>
    <source>
        <strain evidence="2">SANGQUA</strain>
    </source>
</reference>
<accession>A0A182X4Z1</accession>
<dbReference type="STRING" id="34691.A0A182X4Z1"/>
<name>A0A182X4Z1_ANOQN</name>
<evidence type="ECO:0000313" key="3">
    <source>
        <dbReference type="Proteomes" id="UP000076407"/>
    </source>
</evidence>
<dbReference type="EnsemblMetazoa" id="AQUA004869-RA">
    <property type="protein sequence ID" value="AQUA004869-PA"/>
    <property type="gene ID" value="AQUA004869"/>
</dbReference>
<feature type="compositionally biased region" description="Acidic residues" evidence="1">
    <location>
        <begin position="1"/>
        <end position="10"/>
    </location>
</feature>
<keyword evidence="3" id="KW-1185">Reference proteome</keyword>
<evidence type="ECO:0000256" key="1">
    <source>
        <dbReference type="SAM" id="MobiDB-lite"/>
    </source>
</evidence>
<dbReference type="VEuPathDB" id="VectorBase:AQUA004869"/>
<organism evidence="2 3">
    <name type="scientific">Anopheles quadriannulatus</name>
    <name type="common">Mosquito</name>
    <dbReference type="NCBI Taxonomy" id="34691"/>
    <lineage>
        <taxon>Eukaryota</taxon>
        <taxon>Metazoa</taxon>
        <taxon>Ecdysozoa</taxon>
        <taxon>Arthropoda</taxon>
        <taxon>Hexapoda</taxon>
        <taxon>Insecta</taxon>
        <taxon>Pterygota</taxon>
        <taxon>Neoptera</taxon>
        <taxon>Endopterygota</taxon>
        <taxon>Diptera</taxon>
        <taxon>Nematocera</taxon>
        <taxon>Culicoidea</taxon>
        <taxon>Culicidae</taxon>
        <taxon>Anophelinae</taxon>
        <taxon>Anopheles</taxon>
    </lineage>
</organism>
<proteinExistence type="predicted"/>